<dbReference type="Pfam" id="PF02036">
    <property type="entry name" value="SCP2"/>
    <property type="match status" value="1"/>
</dbReference>
<dbReference type="InterPro" id="IPR003033">
    <property type="entry name" value="SCP2_sterol-bd_dom"/>
</dbReference>
<dbReference type="SMR" id="A0A371CFL0"/>
<dbReference type="InterPro" id="IPR036527">
    <property type="entry name" value="SCP2_sterol-bd_dom_sf"/>
</dbReference>
<dbReference type="PANTHER" id="PTHR10094:SF25">
    <property type="entry name" value="SCP2 STEROL-BINDING DOMAIN-CONTAINING PROTEIN 1"/>
    <property type="match status" value="1"/>
</dbReference>
<evidence type="ECO:0000259" key="2">
    <source>
        <dbReference type="Pfam" id="PF02036"/>
    </source>
</evidence>
<name>A0A371CFL0_YARLL</name>
<dbReference type="PANTHER" id="PTHR10094">
    <property type="entry name" value="STEROL CARRIER PROTEIN 2 SCP-2 FAMILY PROTEIN"/>
    <property type="match status" value="1"/>
</dbReference>
<dbReference type="SUPFAM" id="SSF55718">
    <property type="entry name" value="SCP-like"/>
    <property type="match status" value="1"/>
</dbReference>
<evidence type="ECO:0000313" key="4">
    <source>
        <dbReference type="Proteomes" id="UP000256601"/>
    </source>
</evidence>
<comment type="subcellular location">
    <subcellularLocation>
        <location evidence="1">Peroxisome</location>
    </subcellularLocation>
</comment>
<gene>
    <name evidence="3" type="ORF">B0I71DRAFT_126390</name>
</gene>
<dbReference type="OMA" id="WTIDMKK"/>
<evidence type="ECO:0000256" key="1">
    <source>
        <dbReference type="ARBA" id="ARBA00004275"/>
    </source>
</evidence>
<protein>
    <submittedName>
        <fullName evidence="3">Fatty acid-binding protein</fullName>
    </submittedName>
</protein>
<evidence type="ECO:0000313" key="3">
    <source>
        <dbReference type="EMBL" id="RDW29067.1"/>
    </source>
</evidence>
<sequence length="129" mass="14034">MSLKVDGFTSSIIFDVIRDGLNDPSQAKQKAESIKKANAIIVFNLKNKAGKTESWYLDLKNDGDVGKGNKSPKGDADIQLTLSDDHFQQLVEGKANAQRLFMTGKLKVKGNVMKAAAIEGILKNAQNNL</sequence>
<dbReference type="GO" id="GO:0005829">
    <property type="term" value="C:cytosol"/>
    <property type="evidence" value="ECO:0007669"/>
    <property type="project" value="TreeGrafter"/>
</dbReference>
<organism evidence="3 4">
    <name type="scientific">Yarrowia lipolytica</name>
    <name type="common">Candida lipolytica</name>
    <dbReference type="NCBI Taxonomy" id="4952"/>
    <lineage>
        <taxon>Eukaryota</taxon>
        <taxon>Fungi</taxon>
        <taxon>Dikarya</taxon>
        <taxon>Ascomycota</taxon>
        <taxon>Saccharomycotina</taxon>
        <taxon>Dipodascomycetes</taxon>
        <taxon>Dipodascales</taxon>
        <taxon>Dipodascales incertae sedis</taxon>
        <taxon>Yarrowia</taxon>
    </lineage>
</organism>
<dbReference type="AlphaFoldDB" id="A0A371CFL0"/>
<feature type="domain" description="SCP2" evidence="2">
    <location>
        <begin position="27"/>
        <end position="123"/>
    </location>
</feature>
<reference evidence="3 4" key="1">
    <citation type="submission" date="2018-07" db="EMBL/GenBank/DDBJ databases">
        <title>Draft Genome Assemblies for Five Robust Yarrowia lipolytica Strains Exhibiting High Lipid Production and Pentose Sugar Utilization and Sugar Alcohol Secretion from Undetoxified Lignocellulosic Biomass Hydrolysates.</title>
        <authorList>
            <consortium name="DOE Joint Genome Institute"/>
            <person name="Walker C."/>
            <person name="Ryu S."/>
            <person name="Na H."/>
            <person name="Zane M."/>
            <person name="LaButti K."/>
            <person name="Lipzen A."/>
            <person name="Haridas S."/>
            <person name="Barry K."/>
            <person name="Grigoriev I.V."/>
            <person name="Quarterman J."/>
            <person name="Slininger P."/>
            <person name="Dien B."/>
            <person name="Trinh C.T."/>
        </authorList>
    </citation>
    <scope>NUCLEOTIDE SEQUENCE [LARGE SCALE GENOMIC DNA]</scope>
    <source>
        <strain evidence="3 4">YB392</strain>
    </source>
</reference>
<dbReference type="FunFam" id="3.30.1050.10:FF:000001">
    <property type="entry name" value="Putative Non-specific lipid-transfer protein"/>
    <property type="match status" value="1"/>
</dbReference>
<proteinExistence type="predicted"/>
<accession>A0A371CFL0</accession>
<dbReference type="Proteomes" id="UP000256601">
    <property type="component" value="Unassembled WGS sequence"/>
</dbReference>
<dbReference type="Gene3D" id="3.30.1050.10">
    <property type="entry name" value="SCP2 sterol-binding domain"/>
    <property type="match status" value="1"/>
</dbReference>
<dbReference type="GO" id="GO:0005777">
    <property type="term" value="C:peroxisome"/>
    <property type="evidence" value="ECO:0007669"/>
    <property type="project" value="UniProtKB-SubCell"/>
</dbReference>
<dbReference type="OrthoDB" id="10265837at2759"/>
<dbReference type="VEuPathDB" id="FungiDB:YALI0_E01298g"/>
<dbReference type="EMBL" id="KZ858947">
    <property type="protein sequence ID" value="RDW29067.1"/>
    <property type="molecule type" value="Genomic_DNA"/>
</dbReference>